<name>A0AAJ2PX29_9ACTN</name>
<sequence length="199" mass="19285">MTATNSTGNSMRTAPTAIAAALLAALTLTACGGGDGSDGGDGGGDGKTGAATADSGKGGACTAAQAGFEVGPSSAAPAAGDEGAVPVIVTNKGKAACTLKGLAGVDLFAGDKSWALQPQEGASEDTEATLEAGQSMTFTIAYVRGVAGDTEKSAVVDQLKLTLPGDSKVSSFKWPDAEVAVKSESTLEATVGPFLPAGD</sequence>
<dbReference type="Pfam" id="PF14016">
    <property type="entry name" value="DUF4232"/>
    <property type="match status" value="1"/>
</dbReference>
<protein>
    <submittedName>
        <fullName evidence="3">DUF4232 domain-containing protein</fullName>
    </submittedName>
</protein>
<organism evidence="3 4">
    <name type="scientific">Streptomyces europaeiscabiei</name>
    <dbReference type="NCBI Taxonomy" id="146819"/>
    <lineage>
        <taxon>Bacteria</taxon>
        <taxon>Bacillati</taxon>
        <taxon>Actinomycetota</taxon>
        <taxon>Actinomycetes</taxon>
        <taxon>Kitasatosporales</taxon>
        <taxon>Streptomycetaceae</taxon>
        <taxon>Streptomyces</taxon>
    </lineage>
</organism>
<feature type="signal peptide" evidence="1">
    <location>
        <begin position="1"/>
        <end position="30"/>
    </location>
</feature>
<dbReference type="Proteomes" id="UP001273589">
    <property type="component" value="Unassembled WGS sequence"/>
</dbReference>
<gene>
    <name evidence="3" type="ORF">PV367_37345</name>
</gene>
<dbReference type="RefSeq" id="WP_234441326.1">
    <property type="nucleotide sequence ID" value="NZ_CP109154.1"/>
</dbReference>
<evidence type="ECO:0000259" key="2">
    <source>
        <dbReference type="Pfam" id="PF14016"/>
    </source>
</evidence>
<evidence type="ECO:0000313" key="3">
    <source>
        <dbReference type="EMBL" id="MDX3135334.1"/>
    </source>
</evidence>
<feature type="domain" description="DUF4232" evidence="2">
    <location>
        <begin position="61"/>
        <end position="194"/>
    </location>
</feature>
<feature type="chain" id="PRO_5042551634" evidence="1">
    <location>
        <begin position="31"/>
        <end position="199"/>
    </location>
</feature>
<keyword evidence="1" id="KW-0732">Signal</keyword>
<evidence type="ECO:0000313" key="4">
    <source>
        <dbReference type="Proteomes" id="UP001273589"/>
    </source>
</evidence>
<reference evidence="3" key="1">
    <citation type="journal article" date="2023" name="Microb. Genom.">
        <title>Mesoterricola silvestris gen. nov., sp. nov., Mesoterricola sediminis sp. nov., Geothrix oryzae sp. nov., Geothrix edaphica sp. nov., Geothrix rubra sp. nov., and Geothrix limicola sp. nov., six novel members of Acidobacteriota isolated from soils.</title>
        <authorList>
            <person name="Weisberg A.J."/>
            <person name="Pearce E."/>
            <person name="Kramer C.G."/>
            <person name="Chang J.H."/>
            <person name="Clarke C.R."/>
        </authorList>
    </citation>
    <scope>NUCLEOTIDE SEQUENCE</scope>
    <source>
        <strain evidence="3">ND06-05F</strain>
    </source>
</reference>
<accession>A0AAJ2PX29</accession>
<proteinExistence type="predicted"/>
<comment type="caution">
    <text evidence="3">The sequence shown here is derived from an EMBL/GenBank/DDBJ whole genome shotgun (WGS) entry which is preliminary data.</text>
</comment>
<evidence type="ECO:0000256" key="1">
    <source>
        <dbReference type="SAM" id="SignalP"/>
    </source>
</evidence>
<dbReference type="InterPro" id="IPR025326">
    <property type="entry name" value="DUF4232"/>
</dbReference>
<dbReference type="EMBL" id="JARAWN010000392">
    <property type="protein sequence ID" value="MDX3135334.1"/>
    <property type="molecule type" value="Genomic_DNA"/>
</dbReference>
<dbReference type="AlphaFoldDB" id="A0AAJ2PX29"/>